<dbReference type="GO" id="GO:0004497">
    <property type="term" value="F:monooxygenase activity"/>
    <property type="evidence" value="ECO:0007669"/>
    <property type="project" value="UniProtKB-KW"/>
</dbReference>
<dbReference type="SUPFAM" id="SSF51679">
    <property type="entry name" value="Bacterial luciferase-like"/>
    <property type="match status" value="1"/>
</dbReference>
<feature type="domain" description="Luciferase-like" evidence="3">
    <location>
        <begin position="43"/>
        <end position="360"/>
    </location>
</feature>
<accession>A0A1T4TN49</accession>
<dbReference type="InterPro" id="IPR011251">
    <property type="entry name" value="Luciferase-like_dom"/>
</dbReference>
<evidence type="ECO:0000313" key="4">
    <source>
        <dbReference type="EMBL" id="SKA41827.1"/>
    </source>
</evidence>
<reference evidence="5" key="1">
    <citation type="submission" date="2017-02" db="EMBL/GenBank/DDBJ databases">
        <authorList>
            <person name="Varghese N."/>
            <person name="Submissions S."/>
        </authorList>
    </citation>
    <scope>NUCLEOTIDE SEQUENCE [LARGE SCALE GENOMIC DNA]</scope>
    <source>
        <strain evidence="5">ATCC 27094</strain>
    </source>
</reference>
<evidence type="ECO:0000259" key="3">
    <source>
        <dbReference type="Pfam" id="PF00296"/>
    </source>
</evidence>
<protein>
    <submittedName>
        <fullName evidence="4">Flavin-dependent oxidoreductase, luciferase family (Includes alkanesulfonate monooxygenase SsuD and methylene tetrahydromethanopterin reductase)</fullName>
    </submittedName>
</protein>
<proteinExistence type="predicted"/>
<dbReference type="PANTHER" id="PTHR30137">
    <property type="entry name" value="LUCIFERASE-LIKE MONOOXYGENASE"/>
    <property type="match status" value="1"/>
</dbReference>
<dbReference type="Gene3D" id="3.20.20.30">
    <property type="entry name" value="Luciferase-like domain"/>
    <property type="match status" value="1"/>
</dbReference>
<dbReference type="AlphaFoldDB" id="A0A1T4TN49"/>
<dbReference type="PANTHER" id="PTHR30137:SF8">
    <property type="entry name" value="BLR5498 PROTEIN"/>
    <property type="match status" value="1"/>
</dbReference>
<dbReference type="STRING" id="225324.SAMN02745126_06538"/>
<keyword evidence="5" id="KW-1185">Reference proteome</keyword>
<keyword evidence="1" id="KW-0560">Oxidoreductase</keyword>
<dbReference type="RefSeq" id="WP_085938264.1">
    <property type="nucleotide sequence ID" value="NZ_FUWJ01000023.1"/>
</dbReference>
<evidence type="ECO:0000256" key="1">
    <source>
        <dbReference type="ARBA" id="ARBA00023002"/>
    </source>
</evidence>
<organism evidence="4 5">
    <name type="scientific">Enhydrobacter aerosaccus</name>
    <dbReference type="NCBI Taxonomy" id="225324"/>
    <lineage>
        <taxon>Bacteria</taxon>
        <taxon>Pseudomonadati</taxon>
        <taxon>Pseudomonadota</taxon>
        <taxon>Alphaproteobacteria</taxon>
        <taxon>Hyphomicrobiales</taxon>
        <taxon>Enhydrobacter</taxon>
    </lineage>
</organism>
<dbReference type="GO" id="GO:0016705">
    <property type="term" value="F:oxidoreductase activity, acting on paired donors, with incorporation or reduction of molecular oxygen"/>
    <property type="evidence" value="ECO:0007669"/>
    <property type="project" value="InterPro"/>
</dbReference>
<keyword evidence="2 4" id="KW-0503">Monooxygenase</keyword>
<dbReference type="OrthoDB" id="9776438at2"/>
<dbReference type="GO" id="GO:0005829">
    <property type="term" value="C:cytosol"/>
    <property type="evidence" value="ECO:0007669"/>
    <property type="project" value="TreeGrafter"/>
</dbReference>
<sequence>MDAWWMCEVPYPHVPQSVLDATDSVRASLPNRWCDPRIAADLFEQAIDHYLLCDDMGLNIVATEHHAGINSLLGANPMLVSILARQTRKARILSLGTLVSLRREPVRIAEEYATADVISRGRLELGFVKSGGSEMASANANPVNNIERYWEAIDLIEKALTHQDGPFSWEGKHFTHRHVNIWPRPWQERFRMWAATGDPHTAAEVGRRGMVHTLVLRGHDGTKRAYAAYRKARVEAGLPPVSTDNFAYSAFISVGDTDEEGQRVGEKLLWFLNTSLKSAPQYAQLLPGTAPPHIAGQAWRTRPKPQSSGPNLVNAEKGVATAQENAMKLVSMTVEQAMAQGLLFAGNPDSVYAQIKKFHDDVGGFGHLNMLGRTGFVTHAESEKNIRLFGKEVLPRLKEIAPAMPALEAAA</sequence>
<dbReference type="InterPro" id="IPR050766">
    <property type="entry name" value="Bact_Lucif_Oxidored"/>
</dbReference>
<evidence type="ECO:0000313" key="5">
    <source>
        <dbReference type="Proteomes" id="UP000190092"/>
    </source>
</evidence>
<evidence type="ECO:0000256" key="2">
    <source>
        <dbReference type="ARBA" id="ARBA00023033"/>
    </source>
</evidence>
<name>A0A1T4TN49_9HYPH</name>
<dbReference type="InterPro" id="IPR036661">
    <property type="entry name" value="Luciferase-like_sf"/>
</dbReference>
<dbReference type="Proteomes" id="UP000190092">
    <property type="component" value="Unassembled WGS sequence"/>
</dbReference>
<dbReference type="EMBL" id="FUWJ01000023">
    <property type="protein sequence ID" value="SKA41827.1"/>
    <property type="molecule type" value="Genomic_DNA"/>
</dbReference>
<dbReference type="Pfam" id="PF00296">
    <property type="entry name" value="Bac_luciferase"/>
    <property type="match status" value="1"/>
</dbReference>
<gene>
    <name evidence="4" type="ORF">SAMN02745126_06538</name>
</gene>